<evidence type="ECO:0008006" key="3">
    <source>
        <dbReference type="Google" id="ProtNLM"/>
    </source>
</evidence>
<reference evidence="1" key="1">
    <citation type="submission" date="2022-08" db="EMBL/GenBank/DDBJ databases">
        <title>Novel sulphate-reducing endosymbionts in the free-living metamonad Anaeramoeba.</title>
        <authorList>
            <person name="Jerlstrom-Hultqvist J."/>
            <person name="Cepicka I."/>
            <person name="Gallot-Lavallee L."/>
            <person name="Salas-Leiva D."/>
            <person name="Curtis B.A."/>
            <person name="Zahonova K."/>
            <person name="Pipaliya S."/>
            <person name="Dacks J."/>
            <person name="Roger A.J."/>
        </authorList>
    </citation>
    <scope>NUCLEOTIDE SEQUENCE</scope>
    <source>
        <strain evidence="1">Busselton2</strain>
    </source>
</reference>
<evidence type="ECO:0000313" key="2">
    <source>
        <dbReference type="Proteomes" id="UP001146793"/>
    </source>
</evidence>
<dbReference type="EMBL" id="JANTQA010000023">
    <property type="protein sequence ID" value="KAJ3443724.1"/>
    <property type="molecule type" value="Genomic_DNA"/>
</dbReference>
<evidence type="ECO:0000313" key="1">
    <source>
        <dbReference type="EMBL" id="KAJ3443724.1"/>
    </source>
</evidence>
<organism evidence="1 2">
    <name type="scientific">Anaeramoeba flamelloides</name>
    <dbReference type="NCBI Taxonomy" id="1746091"/>
    <lineage>
        <taxon>Eukaryota</taxon>
        <taxon>Metamonada</taxon>
        <taxon>Anaeramoebidae</taxon>
        <taxon>Anaeramoeba</taxon>
    </lineage>
</organism>
<sequence>MFTMGNTETSIIEKKELKIEKAKEFSHNCYYCPEQGWLSADVDVYIRLFSDPKENGIWLFGDTLVGNINDQTNKKVIQAFIRNSVGVVRGDPITNKSSSTYHWSSQHNISNAMSFFLHPKEPEYWYWVVNGISFPNEDNTDSTLFLFAFELKKAPNKPIGLDFKVERCLSFKFESSKHDLLLNLENPQYTISEIPRQNSTNWISAMVYNQTDKNLYMFGSKPTGLTNQAVLSRISKKDLMSEDWSNVEYLYRNNTFLPSTIIDTKNLKPLFNNIPQETIFYKIPKINKWILLFGEFGTPNIYMRVSDNLIGPWSDQIKIYTLPKPYNDMEKYILTAIKIQERFIVKENEIIFTYVINSFSWDKLVEIGIYFPNWMKLTINL</sequence>
<protein>
    <recommendedName>
        <fullName evidence="3">DUF4185 domain-containing protein</fullName>
    </recommendedName>
</protein>
<accession>A0AAV7ZUZ8</accession>
<comment type="caution">
    <text evidence="1">The sequence shown here is derived from an EMBL/GenBank/DDBJ whole genome shotgun (WGS) entry which is preliminary data.</text>
</comment>
<gene>
    <name evidence="1" type="ORF">M0812_09568</name>
</gene>
<proteinExistence type="predicted"/>
<name>A0AAV7ZUZ8_9EUKA</name>
<dbReference type="Proteomes" id="UP001146793">
    <property type="component" value="Unassembled WGS sequence"/>
</dbReference>
<dbReference type="AlphaFoldDB" id="A0AAV7ZUZ8"/>